<gene>
    <name evidence="7" type="ORF">RVY80_02845</name>
</gene>
<feature type="transmembrane region" description="Helical" evidence="6">
    <location>
        <begin position="428"/>
        <end position="447"/>
    </location>
</feature>
<dbReference type="InterPro" id="IPR001898">
    <property type="entry name" value="SLC13A/DASS"/>
</dbReference>
<feature type="transmembrane region" description="Helical" evidence="6">
    <location>
        <begin position="370"/>
        <end position="395"/>
    </location>
</feature>
<evidence type="ECO:0000256" key="3">
    <source>
        <dbReference type="ARBA" id="ARBA00022692"/>
    </source>
</evidence>
<feature type="transmembrane region" description="Helical" evidence="6">
    <location>
        <begin position="289"/>
        <end position="307"/>
    </location>
</feature>
<keyword evidence="4 6" id="KW-1133">Transmembrane helix</keyword>
<feature type="transmembrane region" description="Helical" evidence="6">
    <location>
        <begin position="98"/>
        <end position="121"/>
    </location>
</feature>
<evidence type="ECO:0000313" key="8">
    <source>
        <dbReference type="Proteomes" id="UP001272515"/>
    </source>
</evidence>
<comment type="similarity">
    <text evidence="2">Belongs to the SLC13A/DASS transporter (TC 2.A.47) family. DIT1 subfamily.</text>
</comment>
<dbReference type="PIRSF" id="PIRSF002457">
    <property type="entry name" value="DASS"/>
    <property type="match status" value="1"/>
</dbReference>
<sequence length="494" mass="52776">MSQEKVAPSRTKVQNIGLILGFLILLGILAIPTPETLSTGGHRMIGVLVFAIVIWMTSAVSYPVSATMITALTALLLGFSPNPEAPAKLLGTGKALTMAISGYSSNAMILVGAAMFISVAMRKTGLDRRIAMAVLSKVGTKVNRIYFGVLVTGLILSFFVPSATARLACLAPIIIGITESLGIPRRSQLAALLMVGATQADTFWNIMVQTAAAQNLVAVGFMNSQLGQAVSWIDWLTAAAPYSILMVIISYFLSKMLIKPEFDELVGGDEQLAKMKAEMGPMSFDEKKLLAISVALLFFWSTGGKLHSIDTTTTTIVAIVLFFFPGIGIMDWKFAQSRIDWGSVVMFGAGIGLGSVLLKTKAATWLANVFVTAFSLETASVFLLIAIMSAFLIVVHLGFASATALSSSMIPIVISIVVGHTADGMNPLGVTMLMQYSICFGLVLPVNSPQGMLSYGTDTYDVKTFMKTGIPLTIIGYVLFLVFAATYWHWIGLS</sequence>
<reference evidence="7 8" key="1">
    <citation type="submission" date="2023-10" db="EMBL/GenBank/DDBJ databases">
        <title>Veillonella sp. nov., isolated from a pig farm feces dump.</title>
        <authorList>
            <person name="Chang Y.-H."/>
        </authorList>
    </citation>
    <scope>NUCLEOTIDE SEQUENCE [LARGE SCALE GENOMIC DNA]</scope>
    <source>
        <strain evidence="7 8">YH-vei2233</strain>
    </source>
</reference>
<evidence type="ECO:0000256" key="2">
    <source>
        <dbReference type="ARBA" id="ARBA00007349"/>
    </source>
</evidence>
<evidence type="ECO:0000256" key="6">
    <source>
        <dbReference type="SAM" id="Phobius"/>
    </source>
</evidence>
<keyword evidence="3 6" id="KW-0812">Transmembrane</keyword>
<dbReference type="PANTHER" id="PTHR10283">
    <property type="entry name" value="SOLUTE CARRIER FAMILY 13 MEMBER"/>
    <property type="match status" value="1"/>
</dbReference>
<evidence type="ECO:0000256" key="5">
    <source>
        <dbReference type="ARBA" id="ARBA00023136"/>
    </source>
</evidence>
<feature type="transmembrane region" description="Helical" evidence="6">
    <location>
        <begin position="16"/>
        <end position="33"/>
    </location>
</feature>
<feature type="transmembrane region" description="Helical" evidence="6">
    <location>
        <begin position="339"/>
        <end position="358"/>
    </location>
</feature>
<dbReference type="EMBL" id="JAWJZB010000003">
    <property type="protein sequence ID" value="MDV5087783.1"/>
    <property type="molecule type" value="Genomic_DNA"/>
</dbReference>
<feature type="transmembrane region" description="Helical" evidence="6">
    <location>
        <begin position="232"/>
        <end position="253"/>
    </location>
</feature>
<feature type="transmembrane region" description="Helical" evidence="6">
    <location>
        <begin position="402"/>
        <end position="422"/>
    </location>
</feature>
<comment type="subcellular location">
    <subcellularLocation>
        <location evidence="1">Membrane</location>
        <topology evidence="1">Multi-pass membrane protein</topology>
    </subcellularLocation>
</comment>
<evidence type="ECO:0000313" key="7">
    <source>
        <dbReference type="EMBL" id="MDV5087783.1"/>
    </source>
</evidence>
<dbReference type="RefSeq" id="WP_317329610.1">
    <property type="nucleotide sequence ID" value="NZ_JAWJZA010000001.1"/>
</dbReference>
<dbReference type="Proteomes" id="UP001272515">
    <property type="component" value="Unassembled WGS sequence"/>
</dbReference>
<feature type="transmembrane region" description="Helical" evidence="6">
    <location>
        <begin position="313"/>
        <end position="332"/>
    </location>
</feature>
<feature type="transmembrane region" description="Helical" evidence="6">
    <location>
        <begin position="45"/>
        <end position="78"/>
    </location>
</feature>
<proteinExistence type="inferred from homology"/>
<feature type="transmembrane region" description="Helical" evidence="6">
    <location>
        <begin position="142"/>
        <end position="159"/>
    </location>
</feature>
<accession>A0ABU3Z789</accession>
<organism evidence="7 8">
    <name type="scientific">Veillonella absiana</name>
    <dbReference type="NCBI Taxonomy" id="3079305"/>
    <lineage>
        <taxon>Bacteria</taxon>
        <taxon>Bacillati</taxon>
        <taxon>Bacillota</taxon>
        <taxon>Negativicutes</taxon>
        <taxon>Veillonellales</taxon>
        <taxon>Veillonellaceae</taxon>
        <taxon>Veillonella</taxon>
    </lineage>
</organism>
<comment type="caution">
    <text evidence="7">The sequence shown here is derived from an EMBL/GenBank/DDBJ whole genome shotgun (WGS) entry which is preliminary data.</text>
</comment>
<dbReference type="NCBIfam" id="TIGR00785">
    <property type="entry name" value="dass"/>
    <property type="match status" value="1"/>
</dbReference>
<keyword evidence="5 6" id="KW-0472">Membrane</keyword>
<feature type="transmembrane region" description="Helical" evidence="6">
    <location>
        <begin position="468"/>
        <end position="490"/>
    </location>
</feature>
<evidence type="ECO:0000256" key="4">
    <source>
        <dbReference type="ARBA" id="ARBA00022989"/>
    </source>
</evidence>
<dbReference type="InterPro" id="IPR030676">
    <property type="entry name" value="CitT-rel"/>
</dbReference>
<name>A0ABU3Z789_9FIRM</name>
<evidence type="ECO:0000256" key="1">
    <source>
        <dbReference type="ARBA" id="ARBA00004141"/>
    </source>
</evidence>
<keyword evidence="8" id="KW-1185">Reference proteome</keyword>
<dbReference type="Pfam" id="PF00939">
    <property type="entry name" value="Na_sulph_symp"/>
    <property type="match status" value="1"/>
</dbReference>
<protein>
    <submittedName>
        <fullName evidence="7">DASS family sodium-coupled anion symporter</fullName>
    </submittedName>
</protein>